<keyword evidence="5" id="KW-0378">Hydrolase</keyword>
<dbReference type="GO" id="GO:0005507">
    <property type="term" value="F:copper ion binding"/>
    <property type="evidence" value="ECO:0007669"/>
    <property type="project" value="TreeGrafter"/>
</dbReference>
<evidence type="ECO:0000256" key="1">
    <source>
        <dbReference type="ARBA" id="ARBA00000553"/>
    </source>
</evidence>
<dbReference type="KEGG" id="soa:G3M56_012290"/>
<dbReference type="Proteomes" id="UP000475117">
    <property type="component" value="Chromosome"/>
</dbReference>
<evidence type="ECO:0000256" key="8">
    <source>
        <dbReference type="ARBA" id="ARBA00048968"/>
    </source>
</evidence>
<evidence type="ECO:0000256" key="4">
    <source>
        <dbReference type="ARBA" id="ARBA00022723"/>
    </source>
</evidence>
<dbReference type="GO" id="GO:0017061">
    <property type="term" value="F:S-methyl-5-thioadenosine phosphorylase activity"/>
    <property type="evidence" value="ECO:0007669"/>
    <property type="project" value="UniProtKB-EC"/>
</dbReference>
<evidence type="ECO:0000256" key="7">
    <source>
        <dbReference type="ARBA" id="ARBA00047989"/>
    </source>
</evidence>
<comment type="catalytic activity">
    <reaction evidence="7">
        <text>adenosine + H2O + H(+) = inosine + NH4(+)</text>
        <dbReference type="Rhea" id="RHEA:24408"/>
        <dbReference type="ChEBI" id="CHEBI:15377"/>
        <dbReference type="ChEBI" id="CHEBI:15378"/>
        <dbReference type="ChEBI" id="CHEBI:16335"/>
        <dbReference type="ChEBI" id="CHEBI:17596"/>
        <dbReference type="ChEBI" id="CHEBI:28938"/>
        <dbReference type="EC" id="3.5.4.4"/>
    </reaction>
    <physiologicalReaction direction="left-to-right" evidence="7">
        <dbReference type="Rhea" id="RHEA:24409"/>
    </physiologicalReaction>
</comment>
<keyword evidence="6" id="KW-0862">Zinc</keyword>
<protein>
    <submittedName>
        <fullName evidence="10">Polyphenol oxidase family protein</fullName>
    </submittedName>
</protein>
<keyword evidence="4" id="KW-0479">Metal-binding</keyword>
<sequence>MRIERFAALDKLPWIEHGFYCRQPEVDVRGPKEEVMPRLWPGWNAALERQVPDRLLYTAEQVHGNAVALVNGHPLPVDRQVPGVDALVTRNQAAVLGIVVADCCAVYLVDTRTRAIGLCHSGKKGTEGNIVGEALRMMATNFGTVPEDVVAQLSPCIRQPHYEVDIATEIVAQLQAAGLPEEQVHDCGLCTASNPERYYSYRRDLGQTGRMLAVLSAG</sequence>
<dbReference type="GO" id="GO:0016787">
    <property type="term" value="F:hydrolase activity"/>
    <property type="evidence" value="ECO:0007669"/>
    <property type="project" value="UniProtKB-KW"/>
</dbReference>
<evidence type="ECO:0000256" key="6">
    <source>
        <dbReference type="ARBA" id="ARBA00022833"/>
    </source>
</evidence>
<accession>A0A6B3LCI0</accession>
<organism evidence="10 11">
    <name type="scientific">Sulfuriroseicoccus oceanibius</name>
    <dbReference type="NCBI Taxonomy" id="2707525"/>
    <lineage>
        <taxon>Bacteria</taxon>
        <taxon>Pseudomonadati</taxon>
        <taxon>Verrucomicrobiota</taxon>
        <taxon>Verrucomicrobiia</taxon>
        <taxon>Verrucomicrobiales</taxon>
        <taxon>Verrucomicrobiaceae</taxon>
        <taxon>Sulfuriroseicoccus</taxon>
    </lineage>
</organism>
<dbReference type="AlphaFoldDB" id="A0A6B3LCI0"/>
<evidence type="ECO:0000313" key="11">
    <source>
        <dbReference type="Proteomes" id="UP000475117"/>
    </source>
</evidence>
<comment type="similarity">
    <text evidence="2">Belongs to the purine nucleoside phosphorylase YfiH/LACC1 family.</text>
</comment>
<dbReference type="SUPFAM" id="SSF64438">
    <property type="entry name" value="CNF1/YfiH-like putative cysteine hydrolases"/>
    <property type="match status" value="1"/>
</dbReference>
<dbReference type="Gene3D" id="3.60.140.10">
    <property type="entry name" value="CNF1/YfiH-like putative cysteine hydrolases"/>
    <property type="match status" value="2"/>
</dbReference>
<evidence type="ECO:0000256" key="2">
    <source>
        <dbReference type="ARBA" id="ARBA00007353"/>
    </source>
</evidence>
<evidence type="ECO:0000256" key="5">
    <source>
        <dbReference type="ARBA" id="ARBA00022801"/>
    </source>
</evidence>
<dbReference type="InterPro" id="IPR011324">
    <property type="entry name" value="Cytotoxic_necrot_fac-like_cat"/>
</dbReference>
<dbReference type="CDD" id="cd16833">
    <property type="entry name" value="YfiH"/>
    <property type="match status" value="1"/>
</dbReference>
<dbReference type="Pfam" id="PF02578">
    <property type="entry name" value="Cu-oxidase_4"/>
    <property type="match status" value="1"/>
</dbReference>
<dbReference type="InterPro" id="IPR038371">
    <property type="entry name" value="Cu_polyphenol_OxRdtase_sf"/>
</dbReference>
<gene>
    <name evidence="10" type="ORF">G3M56_012290</name>
</gene>
<evidence type="ECO:0000256" key="9">
    <source>
        <dbReference type="ARBA" id="ARBA00049893"/>
    </source>
</evidence>
<comment type="catalytic activity">
    <reaction evidence="8">
        <text>adenosine + phosphate = alpha-D-ribose 1-phosphate + adenine</text>
        <dbReference type="Rhea" id="RHEA:27642"/>
        <dbReference type="ChEBI" id="CHEBI:16335"/>
        <dbReference type="ChEBI" id="CHEBI:16708"/>
        <dbReference type="ChEBI" id="CHEBI:43474"/>
        <dbReference type="ChEBI" id="CHEBI:57720"/>
        <dbReference type="EC" id="2.4.2.1"/>
    </reaction>
    <physiologicalReaction direction="left-to-right" evidence="8">
        <dbReference type="Rhea" id="RHEA:27643"/>
    </physiologicalReaction>
</comment>
<name>A0A6B3LCI0_9BACT</name>
<evidence type="ECO:0000256" key="3">
    <source>
        <dbReference type="ARBA" id="ARBA00022679"/>
    </source>
</evidence>
<reference evidence="10 11" key="1">
    <citation type="submission" date="2020-12" db="EMBL/GenBank/DDBJ databases">
        <title>Sulforoseuscoccus oceanibium gen. nov., sp. nov., a representative of the phylum Verrucomicrobia with special cytoplasmic membrane, and proposal of Sulforoseuscoccusaceae fam. nov.</title>
        <authorList>
            <person name="Xi F."/>
        </authorList>
    </citation>
    <scope>NUCLEOTIDE SEQUENCE [LARGE SCALE GENOMIC DNA]</scope>
    <source>
        <strain evidence="10 11">T37</strain>
    </source>
</reference>
<comment type="catalytic activity">
    <reaction evidence="9">
        <text>S-methyl-5'-thioadenosine + phosphate = 5-(methylsulfanyl)-alpha-D-ribose 1-phosphate + adenine</text>
        <dbReference type="Rhea" id="RHEA:11852"/>
        <dbReference type="ChEBI" id="CHEBI:16708"/>
        <dbReference type="ChEBI" id="CHEBI:17509"/>
        <dbReference type="ChEBI" id="CHEBI:43474"/>
        <dbReference type="ChEBI" id="CHEBI:58533"/>
        <dbReference type="EC" id="2.4.2.28"/>
    </reaction>
    <physiologicalReaction direction="left-to-right" evidence="9">
        <dbReference type="Rhea" id="RHEA:11853"/>
    </physiologicalReaction>
</comment>
<dbReference type="EMBL" id="CP066776">
    <property type="protein sequence ID" value="QQL44652.1"/>
    <property type="molecule type" value="Genomic_DNA"/>
</dbReference>
<dbReference type="PANTHER" id="PTHR30616:SF2">
    <property type="entry name" value="PURINE NUCLEOSIDE PHOSPHORYLASE LACC1"/>
    <property type="match status" value="1"/>
</dbReference>
<comment type="catalytic activity">
    <reaction evidence="1">
        <text>inosine + phosphate = alpha-D-ribose 1-phosphate + hypoxanthine</text>
        <dbReference type="Rhea" id="RHEA:27646"/>
        <dbReference type="ChEBI" id="CHEBI:17368"/>
        <dbReference type="ChEBI" id="CHEBI:17596"/>
        <dbReference type="ChEBI" id="CHEBI:43474"/>
        <dbReference type="ChEBI" id="CHEBI:57720"/>
        <dbReference type="EC" id="2.4.2.1"/>
    </reaction>
    <physiologicalReaction direction="left-to-right" evidence="1">
        <dbReference type="Rhea" id="RHEA:27647"/>
    </physiologicalReaction>
</comment>
<keyword evidence="3" id="KW-0808">Transferase</keyword>
<keyword evidence="11" id="KW-1185">Reference proteome</keyword>
<proteinExistence type="inferred from homology"/>
<dbReference type="PANTHER" id="PTHR30616">
    <property type="entry name" value="UNCHARACTERIZED PROTEIN YFIH"/>
    <property type="match status" value="1"/>
</dbReference>
<evidence type="ECO:0000313" key="10">
    <source>
        <dbReference type="EMBL" id="QQL44652.1"/>
    </source>
</evidence>
<dbReference type="RefSeq" id="WP_164364357.1">
    <property type="nucleotide sequence ID" value="NZ_CP066776.1"/>
</dbReference>
<dbReference type="InterPro" id="IPR003730">
    <property type="entry name" value="Cu_polyphenol_OxRdtase"/>
</dbReference>